<evidence type="ECO:0000313" key="2">
    <source>
        <dbReference type="Proteomes" id="UP001189429"/>
    </source>
</evidence>
<name>A0ABN9SDU6_9DINO</name>
<comment type="caution">
    <text evidence="1">The sequence shown here is derived from an EMBL/GenBank/DDBJ whole genome shotgun (WGS) entry which is preliminary data.</text>
</comment>
<feature type="non-terminal residue" evidence="1">
    <location>
        <position position="247"/>
    </location>
</feature>
<accession>A0ABN9SDU6</accession>
<gene>
    <name evidence="1" type="ORF">PCOR1329_LOCUS28360</name>
</gene>
<organism evidence="1 2">
    <name type="scientific">Prorocentrum cordatum</name>
    <dbReference type="NCBI Taxonomy" id="2364126"/>
    <lineage>
        <taxon>Eukaryota</taxon>
        <taxon>Sar</taxon>
        <taxon>Alveolata</taxon>
        <taxon>Dinophyceae</taxon>
        <taxon>Prorocentrales</taxon>
        <taxon>Prorocentraceae</taxon>
        <taxon>Prorocentrum</taxon>
    </lineage>
</organism>
<protein>
    <submittedName>
        <fullName evidence="1">Uncharacterized protein</fullName>
    </submittedName>
</protein>
<sequence>MARALGHQPAAGAAVGAAVRQLRVSDTGDRRFDGVIADGSMLGDRAVVKGEAGLHLIDQRAGEWVTAQRVKNRDLDSWLERERSGPGRDLRIMPVHRDSCGKTVMLLRESANLFSDPKFADWPFEGPPSARELLADTAAAGLELHLCPTWLAFDCLRAMQSCDQLNMQALASAELICLIIVRQRAVRRNPKAPDFRGLEQLAQSNFDESGGLKTTEFDKYMAEQQKTNATVLRSLRQGLEEQEKEKK</sequence>
<dbReference type="EMBL" id="CAUYUJ010010446">
    <property type="protein sequence ID" value="CAK0829406.1"/>
    <property type="molecule type" value="Genomic_DNA"/>
</dbReference>
<reference evidence="1" key="1">
    <citation type="submission" date="2023-10" db="EMBL/GenBank/DDBJ databases">
        <authorList>
            <person name="Chen Y."/>
            <person name="Shah S."/>
            <person name="Dougan E. K."/>
            <person name="Thang M."/>
            <person name="Chan C."/>
        </authorList>
    </citation>
    <scope>NUCLEOTIDE SEQUENCE [LARGE SCALE GENOMIC DNA]</scope>
</reference>
<keyword evidence="2" id="KW-1185">Reference proteome</keyword>
<proteinExistence type="predicted"/>
<dbReference type="Proteomes" id="UP001189429">
    <property type="component" value="Unassembled WGS sequence"/>
</dbReference>
<evidence type="ECO:0000313" key="1">
    <source>
        <dbReference type="EMBL" id="CAK0829406.1"/>
    </source>
</evidence>